<feature type="signal peptide" evidence="1">
    <location>
        <begin position="1"/>
        <end position="30"/>
    </location>
</feature>
<reference evidence="2 3" key="1">
    <citation type="submission" date="2023-04" db="EMBL/GenBank/DDBJ databases">
        <title>Draft genome sequence of acteroides sedimenti strain YN3PY1.</title>
        <authorList>
            <person name="Yoshida N."/>
        </authorList>
    </citation>
    <scope>NUCLEOTIDE SEQUENCE [LARGE SCALE GENOMIC DNA]</scope>
    <source>
        <strain evidence="2 3">YN3PY1</strain>
    </source>
</reference>
<evidence type="ECO:0008006" key="4">
    <source>
        <dbReference type="Google" id="ProtNLM"/>
    </source>
</evidence>
<sequence length="686" mass="76949">MVLRKKQKPSLALTVALFSLLFINSNVCYSDTVVPKLSNGNSSGWSLNNMTQESDCWSMKTIEASAETEQYYDFDVFSSIKIEAVTRTYFSFTNCTTRLEISTDGINWNPIATFEHSIKNSTGKTFTITTTLPYKQAKLRLIATNANITLGWPKLVSLEITGIPKFIPTPTGKEGVDITNNSFTCQWNHCNNATYYEVDLYRVFPGKKEKMLLEEDFRNQTTSSTGTMDNELSTYLPKWNGSNVYFVHKNIENLKYLKIGRSNATGFIATPPLNLSGNGGEFKLSFDIGSSSKIVSSKINLYINNRLTQIVTAGITNELPTQRFTLPFLGGTEKCIIKFEGAVKSDPGFLIDNITITQLLDGVETSLPGYPIIVKDTIYSITDFAPNTTYYYTVKASNGYITTNKSEPTSIKTLSGEQITIDSDTEKTFQDETIEGDLCIKEGAIVRGKVTVKGEVSYLCRLTTGKWHSFSLPFIPRIVGGYIEGKRYALRTNYDYQLKSYQNGGFTNTELGERGYIIKVSPHIDNGELFFFSNKGITLNETTSINMIEEGYSHLPNPYTFSINPRDLALGDKFYCLKDNKYVETTNELPPFQSVIVYKESKVTRPLNAITIESGITDLPIDENTIPKIWKEGNFLRIKSSKESITIYTSKGEIIYNGIVNESDLIPLPKGLYLVKIKDFTSKITF</sequence>
<name>A0ABN6Z5P1_9BACE</name>
<keyword evidence="3" id="KW-1185">Reference proteome</keyword>
<feature type="chain" id="PRO_5046608931" description="F5/8 type C domain-containing protein" evidence="1">
    <location>
        <begin position="31"/>
        <end position="686"/>
    </location>
</feature>
<dbReference type="EMBL" id="AP028055">
    <property type="protein sequence ID" value="BEG99845.1"/>
    <property type="molecule type" value="Genomic_DNA"/>
</dbReference>
<dbReference type="RefSeq" id="WP_353330699.1">
    <property type="nucleotide sequence ID" value="NZ_AP028055.1"/>
</dbReference>
<accession>A0ABN6Z5P1</accession>
<dbReference type="InterPro" id="IPR036116">
    <property type="entry name" value="FN3_sf"/>
</dbReference>
<evidence type="ECO:0000313" key="3">
    <source>
        <dbReference type="Proteomes" id="UP001496674"/>
    </source>
</evidence>
<gene>
    <name evidence="2" type="ORF">BSYN_21100</name>
</gene>
<proteinExistence type="predicted"/>
<evidence type="ECO:0000313" key="2">
    <source>
        <dbReference type="EMBL" id="BEG99845.1"/>
    </source>
</evidence>
<organism evidence="2 3">
    <name type="scientific">Bacteroides sedimenti</name>
    <dbReference type="NCBI Taxonomy" id="2136147"/>
    <lineage>
        <taxon>Bacteria</taxon>
        <taxon>Pseudomonadati</taxon>
        <taxon>Bacteroidota</taxon>
        <taxon>Bacteroidia</taxon>
        <taxon>Bacteroidales</taxon>
        <taxon>Bacteroidaceae</taxon>
        <taxon>Bacteroides</taxon>
    </lineage>
</organism>
<protein>
    <recommendedName>
        <fullName evidence="4">F5/8 type C domain-containing protein</fullName>
    </recommendedName>
</protein>
<keyword evidence="1" id="KW-0732">Signal</keyword>
<dbReference type="Proteomes" id="UP001496674">
    <property type="component" value="Chromosome"/>
</dbReference>
<dbReference type="SUPFAM" id="SSF49265">
    <property type="entry name" value="Fibronectin type III"/>
    <property type="match status" value="1"/>
</dbReference>
<evidence type="ECO:0000256" key="1">
    <source>
        <dbReference type="SAM" id="SignalP"/>
    </source>
</evidence>
<dbReference type="Gene3D" id="2.60.40.10">
    <property type="entry name" value="Immunoglobulins"/>
    <property type="match status" value="1"/>
</dbReference>
<dbReference type="InterPro" id="IPR013783">
    <property type="entry name" value="Ig-like_fold"/>
</dbReference>